<keyword evidence="2 4" id="KW-0378">Hydrolase</keyword>
<dbReference type="PANTHER" id="PTHR43213">
    <property type="entry name" value="BIFUNCTIONAL DTTP/UTP PYROPHOSPHATASE/METHYLTRANSFERASE PROTEIN-RELATED"/>
    <property type="match status" value="1"/>
</dbReference>
<dbReference type="SUPFAM" id="SSF52972">
    <property type="entry name" value="ITPase-like"/>
    <property type="match status" value="1"/>
</dbReference>
<accession>A0A9D7SDK2</accession>
<dbReference type="PIRSF" id="PIRSF006305">
    <property type="entry name" value="Maf"/>
    <property type="match status" value="1"/>
</dbReference>
<feature type="site" description="Important for substrate specificity" evidence="4">
    <location>
        <position position="12"/>
    </location>
</feature>
<evidence type="ECO:0000256" key="3">
    <source>
        <dbReference type="ARBA" id="ARBA00023080"/>
    </source>
</evidence>
<dbReference type="EC" id="3.6.1.9" evidence="4"/>
<name>A0A9D7SDK2_9BACT</name>
<evidence type="ECO:0000313" key="6">
    <source>
        <dbReference type="Proteomes" id="UP000808349"/>
    </source>
</evidence>
<reference evidence="5 6" key="1">
    <citation type="submission" date="2020-10" db="EMBL/GenBank/DDBJ databases">
        <title>Connecting structure to function with the recovery of over 1000 high-quality activated sludge metagenome-assembled genomes encoding full-length rRNA genes using long-read sequencing.</title>
        <authorList>
            <person name="Singleton C.M."/>
            <person name="Petriglieri F."/>
            <person name="Kristensen J.M."/>
            <person name="Kirkegaard R.H."/>
            <person name="Michaelsen T.Y."/>
            <person name="Andersen M.H."/>
            <person name="Karst S.M."/>
            <person name="Dueholm M.S."/>
            <person name="Nielsen P.H."/>
            <person name="Albertsen M."/>
        </authorList>
    </citation>
    <scope>NUCLEOTIDE SEQUENCE [LARGE SCALE GENOMIC DNA]</scope>
    <source>
        <strain evidence="5">Ribe_18-Q3-R11-54_BAT3C.373</strain>
    </source>
</reference>
<keyword evidence="4" id="KW-0963">Cytoplasm</keyword>
<sequence length="195" mass="22002">MRKIILASASPRRKQLMQDAGFWIEVKAFEFVETYPEHLDVSAIAEFIANQKAEEVIATLQSDDILITADSIVVLGNKVFGKPKDASDAYRMLAFLSGKTHYVYTGVCIMDHTKKISFTGKSKVTMRDLNDGEIRWYIEQFKPYDKAGAYAVQEWIGLCKIAEIEGTYSNIMGLPTDLVYESLKHFKGAILHPLI</sequence>
<feature type="site" description="Important for substrate specificity" evidence="4">
    <location>
        <position position="71"/>
    </location>
</feature>
<evidence type="ECO:0000313" key="5">
    <source>
        <dbReference type="EMBL" id="MBK9719224.1"/>
    </source>
</evidence>
<comment type="catalytic activity">
    <reaction evidence="4">
        <text>dTTP + H2O = dTMP + diphosphate + H(+)</text>
        <dbReference type="Rhea" id="RHEA:28534"/>
        <dbReference type="ChEBI" id="CHEBI:15377"/>
        <dbReference type="ChEBI" id="CHEBI:15378"/>
        <dbReference type="ChEBI" id="CHEBI:33019"/>
        <dbReference type="ChEBI" id="CHEBI:37568"/>
        <dbReference type="ChEBI" id="CHEBI:63528"/>
        <dbReference type="EC" id="3.6.1.9"/>
    </reaction>
</comment>
<dbReference type="GO" id="GO:0047429">
    <property type="term" value="F:nucleoside triphosphate diphosphatase activity"/>
    <property type="evidence" value="ECO:0007669"/>
    <property type="project" value="UniProtKB-EC"/>
</dbReference>
<evidence type="ECO:0000256" key="1">
    <source>
        <dbReference type="ARBA" id="ARBA00001968"/>
    </source>
</evidence>
<comment type="catalytic activity">
    <reaction evidence="4">
        <text>UTP + H2O = UMP + diphosphate + H(+)</text>
        <dbReference type="Rhea" id="RHEA:29395"/>
        <dbReference type="ChEBI" id="CHEBI:15377"/>
        <dbReference type="ChEBI" id="CHEBI:15378"/>
        <dbReference type="ChEBI" id="CHEBI:33019"/>
        <dbReference type="ChEBI" id="CHEBI:46398"/>
        <dbReference type="ChEBI" id="CHEBI:57865"/>
        <dbReference type="EC" id="3.6.1.9"/>
    </reaction>
</comment>
<dbReference type="GO" id="GO:0005737">
    <property type="term" value="C:cytoplasm"/>
    <property type="evidence" value="ECO:0007669"/>
    <property type="project" value="UniProtKB-SubCell"/>
</dbReference>
<feature type="active site" description="Proton acceptor" evidence="4">
    <location>
        <position position="70"/>
    </location>
</feature>
<comment type="similarity">
    <text evidence="4">Belongs to the Maf family. YhdE subfamily.</text>
</comment>
<comment type="cofactor">
    <cofactor evidence="1 4">
        <name>a divalent metal cation</name>
        <dbReference type="ChEBI" id="CHEBI:60240"/>
    </cofactor>
</comment>
<proteinExistence type="inferred from homology"/>
<feature type="site" description="Important for substrate specificity" evidence="4">
    <location>
        <position position="153"/>
    </location>
</feature>
<dbReference type="InterPro" id="IPR003697">
    <property type="entry name" value="Maf-like"/>
</dbReference>
<organism evidence="5 6">
    <name type="scientific">Candidatus Defluviibacterium haderslevense</name>
    <dbReference type="NCBI Taxonomy" id="2981993"/>
    <lineage>
        <taxon>Bacteria</taxon>
        <taxon>Pseudomonadati</taxon>
        <taxon>Bacteroidota</taxon>
        <taxon>Saprospiria</taxon>
        <taxon>Saprospirales</taxon>
        <taxon>Saprospiraceae</taxon>
        <taxon>Candidatus Defluviibacterium</taxon>
    </lineage>
</organism>
<dbReference type="PANTHER" id="PTHR43213:SF5">
    <property type="entry name" value="BIFUNCTIONAL DTTP_UTP PYROPHOSPHATASE_METHYLTRANSFERASE PROTEIN-RELATED"/>
    <property type="match status" value="1"/>
</dbReference>
<comment type="caution">
    <text evidence="4">Lacks conserved residue(s) required for the propagation of feature annotation.</text>
</comment>
<dbReference type="NCBIfam" id="TIGR00172">
    <property type="entry name" value="maf"/>
    <property type="match status" value="1"/>
</dbReference>
<dbReference type="EMBL" id="JADKFW010000017">
    <property type="protein sequence ID" value="MBK9719224.1"/>
    <property type="molecule type" value="Genomic_DNA"/>
</dbReference>
<dbReference type="HAMAP" id="MF_00528">
    <property type="entry name" value="Maf"/>
    <property type="match status" value="1"/>
</dbReference>
<comment type="caution">
    <text evidence="5">The sequence shown here is derived from an EMBL/GenBank/DDBJ whole genome shotgun (WGS) entry which is preliminary data.</text>
</comment>
<evidence type="ECO:0000256" key="2">
    <source>
        <dbReference type="ARBA" id="ARBA00022801"/>
    </source>
</evidence>
<dbReference type="GO" id="GO:0009117">
    <property type="term" value="P:nucleotide metabolic process"/>
    <property type="evidence" value="ECO:0007669"/>
    <property type="project" value="UniProtKB-KW"/>
</dbReference>
<keyword evidence="3 4" id="KW-0546">Nucleotide metabolism</keyword>
<dbReference type="Pfam" id="PF02545">
    <property type="entry name" value="Maf"/>
    <property type="match status" value="1"/>
</dbReference>
<dbReference type="CDD" id="cd00555">
    <property type="entry name" value="Maf"/>
    <property type="match status" value="1"/>
</dbReference>
<protein>
    <recommendedName>
        <fullName evidence="4">dTTP/UTP pyrophosphatase</fullName>
        <shortName evidence="4">dTTPase/UTPase</shortName>
        <ecNumber evidence="4">3.6.1.9</ecNumber>
    </recommendedName>
    <alternativeName>
        <fullName evidence="4">Nucleoside triphosphate pyrophosphatase</fullName>
    </alternativeName>
    <alternativeName>
        <fullName evidence="4">Nucleotide pyrophosphatase</fullName>
        <shortName evidence="4">Nucleotide PPase</shortName>
    </alternativeName>
</protein>
<evidence type="ECO:0000256" key="4">
    <source>
        <dbReference type="HAMAP-Rule" id="MF_00528"/>
    </source>
</evidence>
<comment type="subcellular location">
    <subcellularLocation>
        <location evidence="4">Cytoplasm</location>
    </subcellularLocation>
</comment>
<gene>
    <name evidence="5" type="primary">maf</name>
    <name evidence="5" type="ORF">IPO85_17245</name>
</gene>
<dbReference type="AlphaFoldDB" id="A0A9D7SDK2"/>
<comment type="function">
    <text evidence="4">Nucleoside triphosphate pyrophosphatase that hydrolyzes dTTP and UTP. May have a dual role in cell division arrest and in preventing the incorporation of modified nucleotides into cellular nucleic acids.</text>
</comment>
<dbReference type="Proteomes" id="UP000808349">
    <property type="component" value="Unassembled WGS sequence"/>
</dbReference>
<dbReference type="Gene3D" id="3.90.950.10">
    <property type="match status" value="1"/>
</dbReference>
<dbReference type="InterPro" id="IPR029001">
    <property type="entry name" value="ITPase-like_fam"/>
</dbReference>